<gene>
    <name evidence="4" type="ORF">LITE_LOCUS40001</name>
</gene>
<dbReference type="GO" id="GO:0016746">
    <property type="term" value="F:acyltransferase activity"/>
    <property type="evidence" value="ECO:0007669"/>
    <property type="project" value="UniProtKB-KW"/>
</dbReference>
<dbReference type="EMBL" id="CAMGYJ010000009">
    <property type="protein sequence ID" value="CAI0474359.1"/>
    <property type="molecule type" value="Genomic_DNA"/>
</dbReference>
<dbReference type="PANTHER" id="PTHR31623:SF28">
    <property type="entry name" value="BAHD ACYLTRANSFERASE"/>
    <property type="match status" value="1"/>
</dbReference>
<sequence>MGNLFQRSATAKWPIKGEEAAALSDLAGRLGDVVRGVDAEFLRKAHEKGGEGYKEFMRSWWEEYEKEDFIVITSLCGYGKEGGVDFGWGNPGSTRGYARSNKTITLMDAKDGQGIEVWATLDKDDMAIFEKDPTWST</sequence>
<name>A0AAV0PTC3_9ROSI</name>
<evidence type="ECO:0000256" key="3">
    <source>
        <dbReference type="ARBA" id="ARBA00023315"/>
    </source>
</evidence>
<dbReference type="Pfam" id="PF02458">
    <property type="entry name" value="Transferase"/>
    <property type="match status" value="1"/>
</dbReference>
<dbReference type="AlphaFoldDB" id="A0AAV0PTC3"/>
<comment type="caution">
    <text evidence="4">The sequence shown here is derived from an EMBL/GenBank/DDBJ whole genome shotgun (WGS) entry which is preliminary data.</text>
</comment>
<evidence type="ECO:0000313" key="5">
    <source>
        <dbReference type="Proteomes" id="UP001154282"/>
    </source>
</evidence>
<dbReference type="Proteomes" id="UP001154282">
    <property type="component" value="Unassembled WGS sequence"/>
</dbReference>
<keyword evidence="3" id="KW-0012">Acyltransferase</keyword>
<dbReference type="InterPro" id="IPR023213">
    <property type="entry name" value="CAT-like_dom_sf"/>
</dbReference>
<evidence type="ECO:0000256" key="1">
    <source>
        <dbReference type="ARBA" id="ARBA00009861"/>
    </source>
</evidence>
<dbReference type="Gene3D" id="3.30.559.10">
    <property type="entry name" value="Chloramphenicol acetyltransferase-like domain"/>
    <property type="match status" value="1"/>
</dbReference>
<accession>A0AAV0PTC3</accession>
<proteinExistence type="inferred from homology"/>
<keyword evidence="5" id="KW-1185">Reference proteome</keyword>
<evidence type="ECO:0000256" key="2">
    <source>
        <dbReference type="ARBA" id="ARBA00022679"/>
    </source>
</evidence>
<dbReference type="PANTHER" id="PTHR31623">
    <property type="entry name" value="F21J9.9"/>
    <property type="match status" value="1"/>
</dbReference>
<comment type="similarity">
    <text evidence="1">Belongs to the plant acyltransferase family.</text>
</comment>
<evidence type="ECO:0000313" key="4">
    <source>
        <dbReference type="EMBL" id="CAI0474359.1"/>
    </source>
</evidence>
<organism evidence="4 5">
    <name type="scientific">Linum tenue</name>
    <dbReference type="NCBI Taxonomy" id="586396"/>
    <lineage>
        <taxon>Eukaryota</taxon>
        <taxon>Viridiplantae</taxon>
        <taxon>Streptophyta</taxon>
        <taxon>Embryophyta</taxon>
        <taxon>Tracheophyta</taxon>
        <taxon>Spermatophyta</taxon>
        <taxon>Magnoliopsida</taxon>
        <taxon>eudicotyledons</taxon>
        <taxon>Gunneridae</taxon>
        <taxon>Pentapetalae</taxon>
        <taxon>rosids</taxon>
        <taxon>fabids</taxon>
        <taxon>Malpighiales</taxon>
        <taxon>Linaceae</taxon>
        <taxon>Linum</taxon>
    </lineage>
</organism>
<keyword evidence="2" id="KW-0808">Transferase</keyword>
<reference evidence="4" key="1">
    <citation type="submission" date="2022-08" db="EMBL/GenBank/DDBJ databases">
        <authorList>
            <person name="Gutierrez-Valencia J."/>
        </authorList>
    </citation>
    <scope>NUCLEOTIDE SEQUENCE</scope>
</reference>
<protein>
    <submittedName>
        <fullName evidence="4">Uncharacterized protein</fullName>
    </submittedName>
</protein>